<name>A0A3P7M8Q3_DIBLA</name>
<dbReference type="Pfam" id="PF15990">
    <property type="entry name" value="UPF0767"/>
    <property type="match status" value="1"/>
</dbReference>
<evidence type="ECO:0008006" key="9">
    <source>
        <dbReference type="Google" id="ProtNLM"/>
    </source>
</evidence>
<evidence type="ECO:0000256" key="6">
    <source>
        <dbReference type="SAM" id="Phobius"/>
    </source>
</evidence>
<feature type="non-terminal residue" evidence="7">
    <location>
        <position position="67"/>
    </location>
</feature>
<dbReference type="GO" id="GO:0016020">
    <property type="term" value="C:membrane"/>
    <property type="evidence" value="ECO:0007669"/>
    <property type="project" value="UniProtKB-SubCell"/>
</dbReference>
<evidence type="ECO:0000256" key="4">
    <source>
        <dbReference type="ARBA" id="ARBA00022989"/>
    </source>
</evidence>
<keyword evidence="4 6" id="KW-1133">Transmembrane helix</keyword>
<comment type="similarity">
    <text evidence="2">Belongs to the SMIM12 family.</text>
</comment>
<dbReference type="Proteomes" id="UP000281553">
    <property type="component" value="Unassembled WGS sequence"/>
</dbReference>
<protein>
    <recommendedName>
        <fullName evidence="9">Small integral membrane protein 12</fullName>
    </recommendedName>
</protein>
<gene>
    <name evidence="7" type="ORF">DILT_LOCUS13491</name>
</gene>
<reference evidence="7 8" key="1">
    <citation type="submission" date="2018-11" db="EMBL/GenBank/DDBJ databases">
        <authorList>
            <consortium name="Pathogen Informatics"/>
        </authorList>
    </citation>
    <scope>NUCLEOTIDE SEQUENCE [LARGE SCALE GENOMIC DNA]</scope>
</reference>
<sequence length="67" mass="7667">MWPVIVNFLRVNLPYIALPFAAVVGFVGFSMESRLRGSERLSSADALPKKTFKQARLERRLDENVEE</sequence>
<dbReference type="AlphaFoldDB" id="A0A3P7M8Q3"/>
<keyword evidence="8" id="KW-1185">Reference proteome</keyword>
<keyword evidence="5 6" id="KW-0472">Membrane</keyword>
<evidence type="ECO:0000256" key="1">
    <source>
        <dbReference type="ARBA" id="ARBA00004167"/>
    </source>
</evidence>
<evidence type="ECO:0000256" key="2">
    <source>
        <dbReference type="ARBA" id="ARBA00007304"/>
    </source>
</evidence>
<evidence type="ECO:0000313" key="7">
    <source>
        <dbReference type="EMBL" id="VDN19803.1"/>
    </source>
</evidence>
<keyword evidence="3 6" id="KW-0812">Transmembrane</keyword>
<feature type="transmembrane region" description="Helical" evidence="6">
    <location>
        <begin position="12"/>
        <end position="31"/>
    </location>
</feature>
<organism evidence="7 8">
    <name type="scientific">Dibothriocephalus latus</name>
    <name type="common">Fish tapeworm</name>
    <name type="synonym">Diphyllobothrium latum</name>
    <dbReference type="NCBI Taxonomy" id="60516"/>
    <lineage>
        <taxon>Eukaryota</taxon>
        <taxon>Metazoa</taxon>
        <taxon>Spiralia</taxon>
        <taxon>Lophotrochozoa</taxon>
        <taxon>Platyhelminthes</taxon>
        <taxon>Cestoda</taxon>
        <taxon>Eucestoda</taxon>
        <taxon>Diphyllobothriidea</taxon>
        <taxon>Diphyllobothriidae</taxon>
        <taxon>Dibothriocephalus</taxon>
    </lineage>
</organism>
<dbReference type="EMBL" id="UYRU01070469">
    <property type="protein sequence ID" value="VDN19803.1"/>
    <property type="molecule type" value="Genomic_DNA"/>
</dbReference>
<evidence type="ECO:0000313" key="8">
    <source>
        <dbReference type="Proteomes" id="UP000281553"/>
    </source>
</evidence>
<proteinExistence type="inferred from homology"/>
<dbReference type="InterPro" id="IPR031933">
    <property type="entry name" value="UPF0767"/>
</dbReference>
<evidence type="ECO:0000256" key="5">
    <source>
        <dbReference type="ARBA" id="ARBA00023136"/>
    </source>
</evidence>
<comment type="subcellular location">
    <subcellularLocation>
        <location evidence="1">Membrane</location>
        <topology evidence="1">Single-pass membrane protein</topology>
    </subcellularLocation>
</comment>
<evidence type="ECO:0000256" key="3">
    <source>
        <dbReference type="ARBA" id="ARBA00022692"/>
    </source>
</evidence>
<accession>A0A3P7M8Q3</accession>